<organism evidence="1 2">
    <name type="scientific">Limnospira indica PCC 8005</name>
    <dbReference type="NCBI Taxonomy" id="376219"/>
    <lineage>
        <taxon>Bacteria</taxon>
        <taxon>Bacillati</taxon>
        <taxon>Cyanobacteriota</taxon>
        <taxon>Cyanophyceae</taxon>
        <taxon>Oscillatoriophycideae</taxon>
        <taxon>Oscillatoriales</taxon>
        <taxon>Sirenicapillariaceae</taxon>
        <taxon>Limnospira</taxon>
    </lineage>
</organism>
<name>A0A9P1KGE2_9CYAN</name>
<keyword evidence="2" id="KW-1185">Reference proteome</keyword>
<reference evidence="1 2" key="1">
    <citation type="submission" date="2014-02" db="EMBL/GenBank/DDBJ databases">
        <authorList>
            <person name="Genoscope - CEA"/>
        </authorList>
    </citation>
    <scope>NUCLEOTIDE SEQUENCE [LARGE SCALE GENOMIC DNA]</scope>
    <source>
        <strain evidence="1 2">PCC 8005</strain>
    </source>
</reference>
<evidence type="ECO:0000313" key="2">
    <source>
        <dbReference type="Proteomes" id="UP000032946"/>
    </source>
</evidence>
<dbReference type="EMBL" id="FO818640">
    <property type="protein sequence ID" value="CDM95115.1"/>
    <property type="molecule type" value="Genomic_DNA"/>
</dbReference>
<accession>A0A9P1KGE2</accession>
<evidence type="ECO:0000313" key="1">
    <source>
        <dbReference type="EMBL" id="CDM95115.1"/>
    </source>
</evidence>
<dbReference type="Proteomes" id="UP000032946">
    <property type="component" value="Chromosome"/>
</dbReference>
<proteinExistence type="predicted"/>
<gene>
    <name evidence="1" type="ORF">ARTHRO_30381</name>
</gene>
<protein>
    <submittedName>
        <fullName evidence="1">Uncharacterized protein</fullName>
    </submittedName>
</protein>
<sequence>MELRPVSKFTEYCLTILNNQSKLDKYTASELNAEIYITE</sequence>
<dbReference type="AlphaFoldDB" id="A0A9P1KGE2"/>